<dbReference type="GO" id="GO:0008234">
    <property type="term" value="F:cysteine-type peptidase activity"/>
    <property type="evidence" value="ECO:0007669"/>
    <property type="project" value="InterPro"/>
</dbReference>
<evidence type="ECO:0000259" key="3">
    <source>
        <dbReference type="SMART" id="SM00645"/>
    </source>
</evidence>
<evidence type="ECO:0000256" key="1">
    <source>
        <dbReference type="ARBA" id="ARBA00008455"/>
    </source>
</evidence>
<name>A0A9P9DC05_9PLEO</name>
<comment type="similarity">
    <text evidence="1">Belongs to the peptidase C1 family.</text>
</comment>
<feature type="chain" id="PRO_5040183079" description="Peptidase C1A papain C-terminal domain-containing protein" evidence="2">
    <location>
        <begin position="19"/>
        <end position="660"/>
    </location>
</feature>
<dbReference type="PANTHER" id="PTHR12411">
    <property type="entry name" value="CYSTEINE PROTEASE FAMILY C1-RELATED"/>
    <property type="match status" value="1"/>
</dbReference>
<evidence type="ECO:0000313" key="5">
    <source>
        <dbReference type="Proteomes" id="UP000700596"/>
    </source>
</evidence>
<sequence length="660" mass="74063">MFFLSLLLGLLFTSTTHAQRYATGANLTLVSPKYIPSINVEEINKIINLRNTQLLDKIFPVRPPILNAPVIPEINVRQATPARPKLVDWRNRWGVNWLATIQNQWNCNSCWAFAVAGLVESMVRIEHGIWAKRSEGDLRDGIFTDISAAEKKPRDFCTHGGDYIGPLDWIVKNGIADLECWAYLTLNTQAHGGYRPCWDRTGRTVKLPSGYQRLGGAGSLEDQKKWLNSVGPIIAGLDVPNAFMNHQGAGVYVDPLVVGQRWSHSLLIVGYDDDRNAWLVRNSWGVGWGDRGYAWVRYGEMNIDVYLKVGLSGTDPDPWSKRRQHNGNMVATGRFGSNRKNLEIVANRQNGFGVHIVRGGGENNDFSWQIVAAIWATGQNPHPCNGQPTLTESTRGQRNLELLYWSKTNNVVGYGNEQTTTKWTQNGIFGDGKIGGYPSLIQHRPGQVFSSVVRFQDSSLRHYRSVVSSGMRWDHYRVLAGKGVRMSGPSLIQTTATPSVQFGHMYTVAVLDDSSLQFYWFNMISQTWFRGETFGLLIGHTPPVMIQTNAPGDENEIGDFEVFVVFGGRILRWRRDNSDLRRGDVPLEKVDSHGERWTVVETFFSPDGRAKHVWSALQGPFAQNFEVVIELEDGKMQTMFRDWGCNCWKLSIAGGGSVAV</sequence>
<comment type="caution">
    <text evidence="4">The sequence shown here is derived from an EMBL/GenBank/DDBJ whole genome shotgun (WGS) entry which is preliminary data.</text>
</comment>
<keyword evidence="2" id="KW-0732">Signal</keyword>
<proteinExistence type="inferred from homology"/>
<dbReference type="InterPro" id="IPR038765">
    <property type="entry name" value="Papain-like_cys_pep_sf"/>
</dbReference>
<dbReference type="InterPro" id="IPR000668">
    <property type="entry name" value="Peptidase_C1A_C"/>
</dbReference>
<organism evidence="4 5">
    <name type="scientific">Dendryphion nanum</name>
    <dbReference type="NCBI Taxonomy" id="256645"/>
    <lineage>
        <taxon>Eukaryota</taxon>
        <taxon>Fungi</taxon>
        <taxon>Dikarya</taxon>
        <taxon>Ascomycota</taxon>
        <taxon>Pezizomycotina</taxon>
        <taxon>Dothideomycetes</taxon>
        <taxon>Pleosporomycetidae</taxon>
        <taxon>Pleosporales</taxon>
        <taxon>Torulaceae</taxon>
        <taxon>Dendryphion</taxon>
    </lineage>
</organism>
<reference evidence="4" key="1">
    <citation type="journal article" date="2021" name="Nat. Commun.">
        <title>Genetic determinants of endophytism in the Arabidopsis root mycobiome.</title>
        <authorList>
            <person name="Mesny F."/>
            <person name="Miyauchi S."/>
            <person name="Thiergart T."/>
            <person name="Pickel B."/>
            <person name="Atanasova L."/>
            <person name="Karlsson M."/>
            <person name="Huettel B."/>
            <person name="Barry K.W."/>
            <person name="Haridas S."/>
            <person name="Chen C."/>
            <person name="Bauer D."/>
            <person name="Andreopoulos W."/>
            <person name="Pangilinan J."/>
            <person name="LaButti K."/>
            <person name="Riley R."/>
            <person name="Lipzen A."/>
            <person name="Clum A."/>
            <person name="Drula E."/>
            <person name="Henrissat B."/>
            <person name="Kohler A."/>
            <person name="Grigoriev I.V."/>
            <person name="Martin F.M."/>
            <person name="Hacquard S."/>
        </authorList>
    </citation>
    <scope>NUCLEOTIDE SEQUENCE</scope>
    <source>
        <strain evidence="4">MPI-CAGE-CH-0243</strain>
    </source>
</reference>
<dbReference type="SUPFAM" id="SSF54001">
    <property type="entry name" value="Cysteine proteinases"/>
    <property type="match status" value="1"/>
</dbReference>
<evidence type="ECO:0000313" key="4">
    <source>
        <dbReference type="EMBL" id="KAH7116174.1"/>
    </source>
</evidence>
<dbReference type="Pfam" id="PF00112">
    <property type="entry name" value="Peptidase_C1"/>
    <property type="match status" value="1"/>
</dbReference>
<feature type="domain" description="Peptidase C1A papain C-terminal" evidence="3">
    <location>
        <begin position="83"/>
        <end position="311"/>
    </location>
</feature>
<dbReference type="OrthoDB" id="2445485at2759"/>
<protein>
    <recommendedName>
        <fullName evidence="3">Peptidase C1A papain C-terminal domain-containing protein</fullName>
    </recommendedName>
</protein>
<dbReference type="EMBL" id="JAGMWT010000015">
    <property type="protein sequence ID" value="KAH7116174.1"/>
    <property type="molecule type" value="Genomic_DNA"/>
</dbReference>
<feature type="signal peptide" evidence="2">
    <location>
        <begin position="1"/>
        <end position="18"/>
    </location>
</feature>
<evidence type="ECO:0000256" key="2">
    <source>
        <dbReference type="SAM" id="SignalP"/>
    </source>
</evidence>
<dbReference type="GO" id="GO:0006508">
    <property type="term" value="P:proteolysis"/>
    <property type="evidence" value="ECO:0007669"/>
    <property type="project" value="InterPro"/>
</dbReference>
<dbReference type="Gene3D" id="3.90.70.10">
    <property type="entry name" value="Cysteine proteinases"/>
    <property type="match status" value="1"/>
</dbReference>
<dbReference type="InterPro" id="IPR013128">
    <property type="entry name" value="Peptidase_C1A"/>
</dbReference>
<accession>A0A9P9DC05</accession>
<gene>
    <name evidence="4" type="ORF">B0J11DRAFT_495590</name>
</gene>
<dbReference type="SMART" id="SM00645">
    <property type="entry name" value="Pept_C1"/>
    <property type="match status" value="1"/>
</dbReference>
<dbReference type="AlphaFoldDB" id="A0A9P9DC05"/>
<keyword evidence="5" id="KW-1185">Reference proteome</keyword>
<dbReference type="Proteomes" id="UP000700596">
    <property type="component" value="Unassembled WGS sequence"/>
</dbReference>